<sequence>ERILGATLGSVLVGGIVFNQRRGIHSTISEQKPVHISRYQPKETLFGKNFSSNFANVWNKTVDGTLGNLVINFLRVTKGTVELPAPWASDSDQTDCAHPLRIMAKQLKGTKACASHCNRNDNVRDHASTRRTKGGGRRGGRAGGP</sequence>
<evidence type="ECO:0000313" key="2">
    <source>
        <dbReference type="EMBL" id="ONK70665.1"/>
    </source>
</evidence>
<dbReference type="AlphaFoldDB" id="A0A5P1EX45"/>
<evidence type="ECO:0000256" key="1">
    <source>
        <dbReference type="SAM" id="MobiDB-lite"/>
    </source>
</evidence>
<dbReference type="Proteomes" id="UP000243459">
    <property type="component" value="Chromosome 4"/>
</dbReference>
<keyword evidence="3" id="KW-1185">Reference proteome</keyword>
<dbReference type="PANTHER" id="PTHR37720:SF2">
    <property type="entry name" value="OS10G0481400 PROTEIN"/>
    <property type="match status" value="1"/>
</dbReference>
<organism evidence="2 3">
    <name type="scientific">Asparagus officinalis</name>
    <name type="common">Garden asparagus</name>
    <dbReference type="NCBI Taxonomy" id="4686"/>
    <lineage>
        <taxon>Eukaryota</taxon>
        <taxon>Viridiplantae</taxon>
        <taxon>Streptophyta</taxon>
        <taxon>Embryophyta</taxon>
        <taxon>Tracheophyta</taxon>
        <taxon>Spermatophyta</taxon>
        <taxon>Magnoliopsida</taxon>
        <taxon>Liliopsida</taxon>
        <taxon>Asparagales</taxon>
        <taxon>Asparagaceae</taxon>
        <taxon>Asparagoideae</taxon>
        <taxon>Asparagus</taxon>
    </lineage>
</organism>
<feature type="compositionally biased region" description="Basic and acidic residues" evidence="1">
    <location>
        <begin position="119"/>
        <end position="128"/>
    </location>
</feature>
<dbReference type="PANTHER" id="PTHR37720">
    <property type="entry name" value="OS10G0481400 PROTEIN"/>
    <property type="match status" value="1"/>
</dbReference>
<dbReference type="Gramene" id="ONK70665">
    <property type="protein sequence ID" value="ONK70665"/>
    <property type="gene ID" value="A4U43_C04F240"/>
</dbReference>
<feature type="non-terminal residue" evidence="2">
    <location>
        <position position="1"/>
    </location>
</feature>
<evidence type="ECO:0000313" key="3">
    <source>
        <dbReference type="Proteomes" id="UP000243459"/>
    </source>
</evidence>
<feature type="compositionally biased region" description="Basic residues" evidence="1">
    <location>
        <begin position="129"/>
        <end position="145"/>
    </location>
</feature>
<gene>
    <name evidence="2" type="ORF">A4U43_C04F240</name>
</gene>
<name>A0A5P1EX45_ASPOF</name>
<accession>A0A5P1EX45</accession>
<feature type="region of interest" description="Disordered" evidence="1">
    <location>
        <begin position="119"/>
        <end position="145"/>
    </location>
</feature>
<proteinExistence type="predicted"/>
<dbReference type="EMBL" id="CM007384">
    <property type="protein sequence ID" value="ONK70665.1"/>
    <property type="molecule type" value="Genomic_DNA"/>
</dbReference>
<reference evidence="3" key="1">
    <citation type="journal article" date="2017" name="Nat. Commun.">
        <title>The asparagus genome sheds light on the origin and evolution of a young Y chromosome.</title>
        <authorList>
            <person name="Harkess A."/>
            <person name="Zhou J."/>
            <person name="Xu C."/>
            <person name="Bowers J.E."/>
            <person name="Van der Hulst R."/>
            <person name="Ayyampalayam S."/>
            <person name="Mercati F."/>
            <person name="Riccardi P."/>
            <person name="McKain M.R."/>
            <person name="Kakrana A."/>
            <person name="Tang H."/>
            <person name="Ray J."/>
            <person name="Groenendijk J."/>
            <person name="Arikit S."/>
            <person name="Mathioni S.M."/>
            <person name="Nakano M."/>
            <person name="Shan H."/>
            <person name="Telgmann-Rauber A."/>
            <person name="Kanno A."/>
            <person name="Yue Z."/>
            <person name="Chen H."/>
            <person name="Li W."/>
            <person name="Chen Y."/>
            <person name="Xu X."/>
            <person name="Zhang Y."/>
            <person name="Luo S."/>
            <person name="Chen H."/>
            <person name="Gao J."/>
            <person name="Mao Z."/>
            <person name="Pires J.C."/>
            <person name="Luo M."/>
            <person name="Kudrna D."/>
            <person name="Wing R.A."/>
            <person name="Meyers B.C."/>
            <person name="Yi K."/>
            <person name="Kong H."/>
            <person name="Lavrijsen P."/>
            <person name="Sunseri F."/>
            <person name="Falavigna A."/>
            <person name="Ye Y."/>
            <person name="Leebens-Mack J.H."/>
            <person name="Chen G."/>
        </authorList>
    </citation>
    <scope>NUCLEOTIDE SEQUENCE [LARGE SCALE GENOMIC DNA]</scope>
    <source>
        <strain evidence="3">cv. DH0086</strain>
    </source>
</reference>
<protein>
    <submittedName>
        <fullName evidence="2">Uncharacterized protein</fullName>
    </submittedName>
</protein>